<protein>
    <submittedName>
        <fullName evidence="1">Uncharacterized protein</fullName>
    </submittedName>
</protein>
<gene>
    <name evidence="1" type="ORF">C5167_022549</name>
</gene>
<proteinExistence type="predicted"/>
<dbReference type="EMBL" id="CM010719">
    <property type="protein sequence ID" value="RZC60788.1"/>
    <property type="molecule type" value="Genomic_DNA"/>
</dbReference>
<reference evidence="1 2" key="1">
    <citation type="journal article" date="2018" name="Science">
        <title>The opium poppy genome and morphinan production.</title>
        <authorList>
            <person name="Guo L."/>
            <person name="Winzer T."/>
            <person name="Yang X."/>
            <person name="Li Y."/>
            <person name="Ning Z."/>
            <person name="He Z."/>
            <person name="Teodor R."/>
            <person name="Lu Y."/>
            <person name="Bowser T.A."/>
            <person name="Graham I.A."/>
            <person name="Ye K."/>
        </authorList>
    </citation>
    <scope>NUCLEOTIDE SEQUENCE [LARGE SCALE GENOMIC DNA]</scope>
    <source>
        <strain evidence="2">cv. HN1</strain>
        <tissue evidence="1">Leaves</tissue>
    </source>
</reference>
<evidence type="ECO:0000313" key="2">
    <source>
        <dbReference type="Proteomes" id="UP000316621"/>
    </source>
</evidence>
<dbReference type="Gramene" id="RZC60788">
    <property type="protein sequence ID" value="RZC60788"/>
    <property type="gene ID" value="C5167_022549"/>
</dbReference>
<sequence>MEKHYRQGFVISQVATGMTKPEFLTNGKNDYNNYEVIWPKVRDVIMNPVKSNLTEMATTHQHVTCQYCYA</sequence>
<dbReference type="AlphaFoldDB" id="A0A4Y7JLX6"/>
<dbReference type="Proteomes" id="UP000316621">
    <property type="component" value="Chromosome 5"/>
</dbReference>
<evidence type="ECO:0000313" key="1">
    <source>
        <dbReference type="EMBL" id="RZC60788.1"/>
    </source>
</evidence>
<keyword evidence="2" id="KW-1185">Reference proteome</keyword>
<accession>A0A4Y7JLX6</accession>
<name>A0A4Y7JLX6_PAPSO</name>
<organism evidence="1 2">
    <name type="scientific">Papaver somniferum</name>
    <name type="common">Opium poppy</name>
    <dbReference type="NCBI Taxonomy" id="3469"/>
    <lineage>
        <taxon>Eukaryota</taxon>
        <taxon>Viridiplantae</taxon>
        <taxon>Streptophyta</taxon>
        <taxon>Embryophyta</taxon>
        <taxon>Tracheophyta</taxon>
        <taxon>Spermatophyta</taxon>
        <taxon>Magnoliopsida</taxon>
        <taxon>Ranunculales</taxon>
        <taxon>Papaveraceae</taxon>
        <taxon>Papaveroideae</taxon>
        <taxon>Papaver</taxon>
    </lineage>
</organism>